<feature type="domain" description="RagB/SusD" evidence="7">
    <location>
        <begin position="296"/>
        <end position="542"/>
    </location>
</feature>
<comment type="subcellular location">
    <subcellularLocation>
        <location evidence="1">Cell outer membrane</location>
    </subcellularLocation>
</comment>
<dbReference type="InterPro" id="IPR012944">
    <property type="entry name" value="SusD_RagB_dom"/>
</dbReference>
<keyword evidence="9" id="KW-1185">Reference proteome</keyword>
<comment type="caution">
    <text evidence="8">The sequence shown here is derived from an EMBL/GenBank/DDBJ whole genome shotgun (WGS) entry which is preliminary data.</text>
</comment>
<keyword evidence="3 6" id="KW-0732">Signal</keyword>
<gene>
    <name evidence="8" type="ORF">HU137_04950</name>
</gene>
<protein>
    <submittedName>
        <fullName evidence="8">RagB/SusD family nutrient uptake outer membrane protein</fullName>
    </submittedName>
</protein>
<dbReference type="SUPFAM" id="SSF48452">
    <property type="entry name" value="TPR-like"/>
    <property type="match status" value="1"/>
</dbReference>
<evidence type="ECO:0000313" key="9">
    <source>
        <dbReference type="Proteomes" id="UP000552241"/>
    </source>
</evidence>
<sequence>MKNIKYSILFVFLSSLFFTTACVDDLDVEIEDPDEIIGGNAYQNLEDYTSGIAKVYAGLALSGQQGSAGQGDIGGIDEGFGQYLRAYWQLQQLPTDETKIAWNDGTLQTFNFQTWSSSSEFINAGYSRFLYEVELANQFLRDSGDDQLNAIGLSDADKAVVHQYRAEARWLRALGYYHAMDLFANVPFKTENDPVGGYYPPQYSRTELFNYIESELIAIENEMVAPRTAGHYGRADRAAAWALLAKMYLNAEVYTGTARYADCITYCEKIMNGGYSLAANYENLFRADNHQGDALNEIIFAIPYDANYMQTFGGMTFIINASIGGDASPSELGVPGGGWGGTRTTKNLVQLFAADGNVNNVVDTRGKVYSSGNGTFFTEGQQLEMADVTQYSNGFGVFKFKNLNADGTAGTTGSNDASQVSVDFPLFRLGDVYLMWTEAKLRTGGADATYVNLLRTRANASTVTAGQINDQFILDERGRELYWEATRRTDLVRFGKFTGGTYVWPWKGQSPEGTSTDAKYDIYPLPVADLSANPNLTQNPGY</sequence>
<keyword evidence="5" id="KW-0998">Cell outer membrane</keyword>
<dbReference type="Pfam" id="PF07980">
    <property type="entry name" value="SusD_RagB"/>
    <property type="match status" value="1"/>
</dbReference>
<dbReference type="GO" id="GO:0009279">
    <property type="term" value="C:cell outer membrane"/>
    <property type="evidence" value="ECO:0007669"/>
    <property type="project" value="UniProtKB-SubCell"/>
</dbReference>
<dbReference type="Gene3D" id="1.25.40.10">
    <property type="entry name" value="Tetratricopeptide repeat domain"/>
    <property type="match status" value="1"/>
</dbReference>
<keyword evidence="4" id="KW-0472">Membrane</keyword>
<reference evidence="8 9" key="1">
    <citation type="submission" date="2020-07" db="EMBL/GenBank/DDBJ databases">
        <title>Moheibacter lacus sp. nov., a member of the family Flavobacteriaceae isolated from freshwater lake sediment.</title>
        <authorList>
            <person name="Liu Y."/>
        </authorList>
    </citation>
    <scope>NUCLEOTIDE SEQUENCE [LARGE SCALE GENOMIC DNA]</scope>
    <source>
        <strain evidence="8 9">BDHS18</strain>
    </source>
</reference>
<organism evidence="8 9">
    <name type="scientific">Moheibacter lacus</name>
    <dbReference type="NCBI Taxonomy" id="2745851"/>
    <lineage>
        <taxon>Bacteria</taxon>
        <taxon>Pseudomonadati</taxon>
        <taxon>Bacteroidota</taxon>
        <taxon>Flavobacteriia</taxon>
        <taxon>Flavobacteriales</taxon>
        <taxon>Weeksellaceae</taxon>
        <taxon>Moheibacter</taxon>
    </lineage>
</organism>
<evidence type="ECO:0000256" key="1">
    <source>
        <dbReference type="ARBA" id="ARBA00004442"/>
    </source>
</evidence>
<dbReference type="AlphaFoldDB" id="A0A838ZN80"/>
<dbReference type="Proteomes" id="UP000552241">
    <property type="component" value="Unassembled WGS sequence"/>
</dbReference>
<dbReference type="PROSITE" id="PS51257">
    <property type="entry name" value="PROKAR_LIPOPROTEIN"/>
    <property type="match status" value="1"/>
</dbReference>
<evidence type="ECO:0000259" key="7">
    <source>
        <dbReference type="Pfam" id="PF07980"/>
    </source>
</evidence>
<name>A0A838ZN80_9FLAO</name>
<evidence type="ECO:0000256" key="4">
    <source>
        <dbReference type="ARBA" id="ARBA00023136"/>
    </source>
</evidence>
<evidence type="ECO:0000256" key="2">
    <source>
        <dbReference type="ARBA" id="ARBA00006275"/>
    </source>
</evidence>
<dbReference type="InterPro" id="IPR011990">
    <property type="entry name" value="TPR-like_helical_dom_sf"/>
</dbReference>
<evidence type="ECO:0000256" key="3">
    <source>
        <dbReference type="ARBA" id="ARBA00022729"/>
    </source>
</evidence>
<proteinExistence type="inferred from homology"/>
<feature type="signal peptide" evidence="6">
    <location>
        <begin position="1"/>
        <end position="23"/>
    </location>
</feature>
<evidence type="ECO:0000256" key="6">
    <source>
        <dbReference type="SAM" id="SignalP"/>
    </source>
</evidence>
<evidence type="ECO:0000313" key="8">
    <source>
        <dbReference type="EMBL" id="MBA5629116.1"/>
    </source>
</evidence>
<accession>A0A838ZN80</accession>
<comment type="similarity">
    <text evidence="2">Belongs to the SusD family.</text>
</comment>
<evidence type="ECO:0000256" key="5">
    <source>
        <dbReference type="ARBA" id="ARBA00023237"/>
    </source>
</evidence>
<dbReference type="Gene3D" id="1.10.3780.10">
    <property type="entry name" value="SusD-like"/>
    <property type="match status" value="1"/>
</dbReference>
<dbReference type="RefSeq" id="WP_182042681.1">
    <property type="nucleotide sequence ID" value="NZ_JACDZE010000001.1"/>
</dbReference>
<feature type="chain" id="PRO_5032749913" evidence="6">
    <location>
        <begin position="24"/>
        <end position="542"/>
    </location>
</feature>
<dbReference type="Gene3D" id="1.25.40.390">
    <property type="match status" value="1"/>
</dbReference>
<dbReference type="EMBL" id="JACDZE010000001">
    <property type="protein sequence ID" value="MBA5629116.1"/>
    <property type="molecule type" value="Genomic_DNA"/>
</dbReference>